<evidence type="ECO:0000313" key="4">
    <source>
        <dbReference type="Proteomes" id="UP000440578"/>
    </source>
</evidence>
<dbReference type="Pfam" id="PF00194">
    <property type="entry name" value="Carb_anhydrase"/>
    <property type="match status" value="1"/>
</dbReference>
<evidence type="ECO:0000313" key="3">
    <source>
        <dbReference type="EMBL" id="KAF0296912.1"/>
    </source>
</evidence>
<dbReference type="PROSITE" id="PS51144">
    <property type="entry name" value="ALPHA_CA_2"/>
    <property type="match status" value="1"/>
</dbReference>
<dbReference type="GO" id="GO:0006730">
    <property type="term" value="P:one-carbon metabolic process"/>
    <property type="evidence" value="ECO:0007669"/>
    <property type="project" value="TreeGrafter"/>
</dbReference>
<dbReference type="InterPro" id="IPR023561">
    <property type="entry name" value="Carbonic_anhydrase_a-class"/>
</dbReference>
<comment type="caution">
    <text evidence="3">The sequence shown here is derived from an EMBL/GenBank/DDBJ whole genome shotgun (WGS) entry which is preliminary data.</text>
</comment>
<dbReference type="AlphaFoldDB" id="A0A6A4W1D6"/>
<dbReference type="InterPro" id="IPR001148">
    <property type="entry name" value="CA_dom"/>
</dbReference>
<keyword evidence="4" id="KW-1185">Reference proteome</keyword>
<dbReference type="GO" id="GO:0004089">
    <property type="term" value="F:carbonate dehydratase activity"/>
    <property type="evidence" value="ECO:0007669"/>
    <property type="project" value="InterPro"/>
</dbReference>
<sequence length="122" mass="13801">MWRLTRPSSSDDVVSLSNVTLSGLLPQTEFYLTYEGSLTWPACFETVTWILMNKPIYITVRQLEQLRTLSQSLVSETPKSPLGDNYRKPQPLYHRPVRTNIDFTGAEVGASIGLECCFLGEK</sequence>
<dbReference type="PANTHER" id="PTHR18952">
    <property type="entry name" value="CARBONIC ANHYDRASE"/>
    <property type="match status" value="1"/>
</dbReference>
<dbReference type="Gene3D" id="3.10.200.10">
    <property type="entry name" value="Alpha carbonic anhydrase"/>
    <property type="match status" value="1"/>
</dbReference>
<protein>
    <submittedName>
        <fullName evidence="3">Carbonic anhydrase-related protein 10</fullName>
    </submittedName>
</protein>
<dbReference type="PANTHER" id="PTHR18952:SF208">
    <property type="entry name" value="CARBONIC ANHYDRASE XA-RELATED"/>
    <property type="match status" value="1"/>
</dbReference>
<feature type="domain" description="Alpha-carbonic anhydrase" evidence="2">
    <location>
        <begin position="1"/>
        <end position="101"/>
    </location>
</feature>
<dbReference type="OrthoDB" id="5978072at2759"/>
<gene>
    <name evidence="3" type="primary">CA10_2</name>
    <name evidence="3" type="ORF">FJT64_005651</name>
</gene>
<accession>A0A6A4W1D6</accession>
<name>A0A6A4W1D6_AMPAM</name>
<proteinExistence type="inferred from homology"/>
<dbReference type="Proteomes" id="UP000440578">
    <property type="component" value="Unassembled WGS sequence"/>
</dbReference>
<dbReference type="EMBL" id="VIIS01001525">
    <property type="protein sequence ID" value="KAF0296912.1"/>
    <property type="molecule type" value="Genomic_DNA"/>
</dbReference>
<evidence type="ECO:0000259" key="2">
    <source>
        <dbReference type="PROSITE" id="PS51144"/>
    </source>
</evidence>
<dbReference type="SUPFAM" id="SSF51069">
    <property type="entry name" value="Carbonic anhydrase"/>
    <property type="match status" value="1"/>
</dbReference>
<comment type="similarity">
    <text evidence="1">Belongs to the alpha-carbonic anhydrase family.</text>
</comment>
<organism evidence="3 4">
    <name type="scientific">Amphibalanus amphitrite</name>
    <name type="common">Striped barnacle</name>
    <name type="synonym">Balanus amphitrite</name>
    <dbReference type="NCBI Taxonomy" id="1232801"/>
    <lineage>
        <taxon>Eukaryota</taxon>
        <taxon>Metazoa</taxon>
        <taxon>Ecdysozoa</taxon>
        <taxon>Arthropoda</taxon>
        <taxon>Crustacea</taxon>
        <taxon>Multicrustacea</taxon>
        <taxon>Cirripedia</taxon>
        <taxon>Thoracica</taxon>
        <taxon>Thoracicalcarea</taxon>
        <taxon>Balanomorpha</taxon>
        <taxon>Balanoidea</taxon>
        <taxon>Balanidae</taxon>
        <taxon>Amphibalaninae</taxon>
        <taxon>Amphibalanus</taxon>
    </lineage>
</organism>
<evidence type="ECO:0000256" key="1">
    <source>
        <dbReference type="ARBA" id="ARBA00010718"/>
    </source>
</evidence>
<dbReference type="GO" id="GO:0008270">
    <property type="term" value="F:zinc ion binding"/>
    <property type="evidence" value="ECO:0007669"/>
    <property type="project" value="InterPro"/>
</dbReference>
<reference evidence="3 4" key="1">
    <citation type="submission" date="2019-07" db="EMBL/GenBank/DDBJ databases">
        <title>Draft genome assembly of a fouling barnacle, Amphibalanus amphitrite (Darwin, 1854): The first reference genome for Thecostraca.</title>
        <authorList>
            <person name="Kim W."/>
        </authorList>
    </citation>
    <scope>NUCLEOTIDE SEQUENCE [LARGE SCALE GENOMIC DNA]</scope>
    <source>
        <strain evidence="3">SNU_AA5</strain>
        <tissue evidence="3">Soma without cirri and trophi</tissue>
    </source>
</reference>
<dbReference type="InterPro" id="IPR036398">
    <property type="entry name" value="CA_dom_sf"/>
</dbReference>